<gene>
    <name evidence="10" type="ORF">GF339_22645</name>
</gene>
<dbReference type="SUPFAM" id="SSF46565">
    <property type="entry name" value="Chaperone J-domain"/>
    <property type="match status" value="1"/>
</dbReference>
<dbReference type="FunFam" id="1.10.287.110:FF:000031">
    <property type="entry name" value="Molecular chaperone DnaJ"/>
    <property type="match status" value="1"/>
</dbReference>
<protein>
    <submittedName>
        <fullName evidence="10">DnaJ domain-containing protein</fullName>
    </submittedName>
</protein>
<dbReference type="AlphaFoldDB" id="A0A9D5Q8I9"/>
<evidence type="ECO:0000256" key="7">
    <source>
        <dbReference type="ARBA" id="ARBA00023016"/>
    </source>
</evidence>
<dbReference type="InterPro" id="IPR036869">
    <property type="entry name" value="J_dom_sf"/>
</dbReference>
<dbReference type="InterPro" id="IPR002939">
    <property type="entry name" value="DnaJ_C"/>
</dbReference>
<evidence type="ECO:0000256" key="4">
    <source>
        <dbReference type="ARBA" id="ARBA00022737"/>
    </source>
</evidence>
<evidence type="ECO:0000256" key="3">
    <source>
        <dbReference type="ARBA" id="ARBA00022723"/>
    </source>
</evidence>
<evidence type="ECO:0000256" key="2">
    <source>
        <dbReference type="ARBA" id="ARBA00022705"/>
    </source>
</evidence>
<evidence type="ECO:0000313" key="10">
    <source>
        <dbReference type="EMBL" id="MBD3327402.1"/>
    </source>
</evidence>
<keyword evidence="1" id="KW-0963">Cytoplasm</keyword>
<dbReference type="EMBL" id="WJJP01000729">
    <property type="protein sequence ID" value="MBD3327402.1"/>
    <property type="molecule type" value="Genomic_DNA"/>
</dbReference>
<keyword evidence="8" id="KW-0143">Chaperone</keyword>
<evidence type="ECO:0000256" key="1">
    <source>
        <dbReference type="ARBA" id="ARBA00022490"/>
    </source>
</evidence>
<dbReference type="PROSITE" id="PS00636">
    <property type="entry name" value="DNAJ_1"/>
    <property type="match status" value="1"/>
</dbReference>
<keyword evidence="4" id="KW-0677">Repeat</keyword>
<organism evidence="10 11">
    <name type="scientific">candidate division KSB3 bacterium</name>
    <dbReference type="NCBI Taxonomy" id="2044937"/>
    <lineage>
        <taxon>Bacteria</taxon>
        <taxon>candidate division KSB3</taxon>
    </lineage>
</organism>
<dbReference type="GO" id="GO:0006260">
    <property type="term" value="P:DNA replication"/>
    <property type="evidence" value="ECO:0007669"/>
    <property type="project" value="UniProtKB-KW"/>
</dbReference>
<dbReference type="PANTHER" id="PTHR43096:SF52">
    <property type="entry name" value="DNAJ HOMOLOG 1, MITOCHONDRIAL-RELATED"/>
    <property type="match status" value="1"/>
</dbReference>
<dbReference type="SUPFAM" id="SSF49493">
    <property type="entry name" value="HSP40/DnaJ peptide-binding domain"/>
    <property type="match status" value="2"/>
</dbReference>
<evidence type="ECO:0000256" key="5">
    <source>
        <dbReference type="ARBA" id="ARBA00022771"/>
    </source>
</evidence>
<evidence type="ECO:0000256" key="8">
    <source>
        <dbReference type="ARBA" id="ARBA00023186"/>
    </source>
</evidence>
<dbReference type="FunFam" id="2.60.260.20:FF:000005">
    <property type="entry name" value="Chaperone protein dnaJ 1, mitochondrial"/>
    <property type="match status" value="1"/>
</dbReference>
<dbReference type="InterPro" id="IPR018253">
    <property type="entry name" value="DnaJ_domain_CS"/>
</dbReference>
<dbReference type="PRINTS" id="PR00625">
    <property type="entry name" value="JDOMAIN"/>
</dbReference>
<dbReference type="InterPro" id="IPR001623">
    <property type="entry name" value="DnaJ_domain"/>
</dbReference>
<dbReference type="GO" id="GO:0042026">
    <property type="term" value="P:protein refolding"/>
    <property type="evidence" value="ECO:0007669"/>
    <property type="project" value="TreeGrafter"/>
</dbReference>
<keyword evidence="3" id="KW-0479">Metal-binding</keyword>
<reference evidence="10" key="1">
    <citation type="submission" date="2019-11" db="EMBL/GenBank/DDBJ databases">
        <title>Microbial mats filling the niche in hypersaline microbial mats.</title>
        <authorList>
            <person name="Wong H.L."/>
            <person name="Macleod F.I."/>
            <person name="White R.A. III"/>
            <person name="Burns B.P."/>
        </authorList>
    </citation>
    <scope>NUCLEOTIDE SEQUENCE</scope>
    <source>
        <strain evidence="10">Rbin_158</strain>
    </source>
</reference>
<dbReference type="GO" id="GO:0008270">
    <property type="term" value="F:zinc ion binding"/>
    <property type="evidence" value="ECO:0007669"/>
    <property type="project" value="UniProtKB-KW"/>
</dbReference>
<keyword evidence="5" id="KW-0863">Zinc-finger</keyword>
<dbReference type="Gene3D" id="1.10.287.110">
    <property type="entry name" value="DnaJ domain"/>
    <property type="match status" value="1"/>
</dbReference>
<dbReference type="Proteomes" id="UP000649604">
    <property type="component" value="Unassembled WGS sequence"/>
</dbReference>
<sequence>MKKDYYEILGVKKDASDADIKKAYRKLAMKYHPDRNKGDKASEEKFKDLNEAYAVLSDPEKRKQYDMYGADGFQQRYSQEDIFRGTDFSTIFSEMGFGGDIFEHLFGGTGGRGRARSYSTRQDPFGQSQSPFGGFGGAGQGFQAQAMKGQDVETTVTIPFQMAYQGGKQRLGLQQPGGGRQDVEVKIPPGIESGKKLRLTGKGGPSPQGGTSGDLYITVQVADHPTFQRNGADLEVQQTIGLTDALLGTTVKVPTMEEYKQLKVPEGVSPGTKMRIKGYGFPRMNGKGKGDLYVTINVKFPSSLTDEQRELVQQLRQTGV</sequence>
<accession>A0A9D5Q8I9</accession>
<dbReference type="GO" id="GO:0051082">
    <property type="term" value="F:unfolded protein binding"/>
    <property type="evidence" value="ECO:0007669"/>
    <property type="project" value="InterPro"/>
</dbReference>
<dbReference type="PROSITE" id="PS50076">
    <property type="entry name" value="DNAJ_2"/>
    <property type="match status" value="1"/>
</dbReference>
<evidence type="ECO:0000256" key="6">
    <source>
        <dbReference type="ARBA" id="ARBA00022833"/>
    </source>
</evidence>
<proteinExistence type="predicted"/>
<dbReference type="Pfam" id="PF00226">
    <property type="entry name" value="DnaJ"/>
    <property type="match status" value="1"/>
</dbReference>
<dbReference type="CDD" id="cd06257">
    <property type="entry name" value="DnaJ"/>
    <property type="match status" value="1"/>
</dbReference>
<keyword evidence="7" id="KW-0346">Stress response</keyword>
<evidence type="ECO:0000259" key="9">
    <source>
        <dbReference type="PROSITE" id="PS50076"/>
    </source>
</evidence>
<keyword evidence="6" id="KW-0862">Zinc</keyword>
<dbReference type="CDD" id="cd10747">
    <property type="entry name" value="DnaJ_C"/>
    <property type="match status" value="1"/>
</dbReference>
<feature type="domain" description="J" evidence="9">
    <location>
        <begin position="4"/>
        <end position="69"/>
    </location>
</feature>
<name>A0A9D5Q8I9_9BACT</name>
<evidence type="ECO:0000313" key="11">
    <source>
        <dbReference type="Proteomes" id="UP000649604"/>
    </source>
</evidence>
<comment type="caution">
    <text evidence="10">The sequence shown here is derived from an EMBL/GenBank/DDBJ whole genome shotgun (WGS) entry which is preliminary data.</text>
</comment>
<dbReference type="Gene3D" id="2.60.260.20">
    <property type="entry name" value="Urease metallochaperone UreE, N-terminal domain"/>
    <property type="match status" value="2"/>
</dbReference>
<dbReference type="GO" id="GO:0005737">
    <property type="term" value="C:cytoplasm"/>
    <property type="evidence" value="ECO:0007669"/>
    <property type="project" value="TreeGrafter"/>
</dbReference>
<dbReference type="SMART" id="SM00271">
    <property type="entry name" value="DnaJ"/>
    <property type="match status" value="1"/>
</dbReference>
<dbReference type="InterPro" id="IPR008971">
    <property type="entry name" value="HSP40/DnaJ_pept-bd"/>
</dbReference>
<keyword evidence="2" id="KW-0235">DNA replication</keyword>
<dbReference type="Pfam" id="PF01556">
    <property type="entry name" value="DnaJ_C"/>
    <property type="match status" value="1"/>
</dbReference>
<dbReference type="PANTHER" id="PTHR43096">
    <property type="entry name" value="DNAJ HOMOLOG 1, MITOCHONDRIAL-RELATED"/>
    <property type="match status" value="1"/>
</dbReference>